<dbReference type="PANTHER" id="PTHR40590">
    <property type="entry name" value="CYTOPLASMIC PROTEIN-RELATED"/>
    <property type="match status" value="1"/>
</dbReference>
<dbReference type="EMBL" id="CP069370">
    <property type="protein sequence ID" value="QYZ71799.1"/>
    <property type="molecule type" value="Genomic_DNA"/>
</dbReference>
<sequence>MPRRLIAAALALLALPAAAQAACTGTDLIAALPAETRAELTARAESVPFARGNFWQASRGDQTVTLVGTFHLDDPRHAETMAWLDPLIAGASTVLVEAGAQEEAALKARLAKEPDLLLQDGPTLPERLPPEDWARLSEALTERGVPAFMGARMKPWYLSAILAVPPCMMPMDQGMNGLDARVIEAAGDHGVPVRALEPYDTILGLFDSFTPEEEVALLHAAIAVESDAGDEAITTAAAYFRGDSQLLWEFSRHTALTTPGVDPTAAATALDETQKTLIDARNQAWIPVIEQAAAQGPVVAAFGALHLPGSEGVLNLLQRNGWTVTALAP</sequence>
<protein>
    <submittedName>
        <fullName evidence="2">TraB/GumN family protein</fullName>
    </submittedName>
</protein>
<feature type="chain" id="PRO_5034558174" evidence="1">
    <location>
        <begin position="22"/>
        <end position="329"/>
    </location>
</feature>
<dbReference type="KEGG" id="nsm:JO391_01180"/>
<accession>A0A8G1A074</accession>
<dbReference type="Proteomes" id="UP000826300">
    <property type="component" value="Chromosome"/>
</dbReference>
<gene>
    <name evidence="2" type="ORF">JO391_01180</name>
</gene>
<proteinExistence type="predicted"/>
<dbReference type="AlphaFoldDB" id="A0A8G1A074"/>
<dbReference type="InterPro" id="IPR002816">
    <property type="entry name" value="TraB/PrgY/GumN_fam"/>
</dbReference>
<evidence type="ECO:0000313" key="3">
    <source>
        <dbReference type="Proteomes" id="UP000826300"/>
    </source>
</evidence>
<evidence type="ECO:0000313" key="2">
    <source>
        <dbReference type="EMBL" id="QYZ71799.1"/>
    </source>
</evidence>
<organism evidence="2 3">
    <name type="scientific">Neotabrizicola shimadae</name>
    <dbReference type="NCBI Taxonomy" id="2807096"/>
    <lineage>
        <taxon>Bacteria</taxon>
        <taxon>Pseudomonadati</taxon>
        <taxon>Pseudomonadota</taxon>
        <taxon>Alphaproteobacteria</taxon>
        <taxon>Rhodobacterales</taxon>
        <taxon>Paracoccaceae</taxon>
        <taxon>Neotabrizicola</taxon>
    </lineage>
</organism>
<reference evidence="2" key="1">
    <citation type="submission" date="2021-02" db="EMBL/GenBank/DDBJ databases">
        <title>Rhodobacter shimadae sp. nov., an aerobic anoxygenic phototrophic bacterium isolated from a hot spring.</title>
        <authorList>
            <person name="Muramatsu S."/>
            <person name="Haruta S."/>
            <person name="Hirose S."/>
            <person name="Hanada S."/>
        </authorList>
    </citation>
    <scope>NUCLEOTIDE SEQUENCE</scope>
    <source>
        <strain evidence="2">N10</strain>
    </source>
</reference>
<keyword evidence="3" id="KW-1185">Reference proteome</keyword>
<dbReference type="PANTHER" id="PTHR40590:SF1">
    <property type="entry name" value="CYTOPLASMIC PROTEIN"/>
    <property type="match status" value="1"/>
</dbReference>
<dbReference type="Pfam" id="PF01963">
    <property type="entry name" value="TraB_PrgY_gumN"/>
    <property type="match status" value="1"/>
</dbReference>
<keyword evidence="1" id="KW-0732">Signal</keyword>
<evidence type="ECO:0000256" key="1">
    <source>
        <dbReference type="SAM" id="SignalP"/>
    </source>
</evidence>
<dbReference type="CDD" id="cd14789">
    <property type="entry name" value="Tiki"/>
    <property type="match status" value="1"/>
</dbReference>
<name>A0A8G1A074_9RHOB</name>
<feature type="signal peptide" evidence="1">
    <location>
        <begin position="1"/>
        <end position="21"/>
    </location>
</feature>
<dbReference type="InterPro" id="IPR047111">
    <property type="entry name" value="YbaP-like"/>
</dbReference>